<reference evidence="1" key="1">
    <citation type="submission" date="2020-03" db="EMBL/GenBank/DDBJ databases">
        <title>Spirochaetal bacteria isolated from arthropods constitute a novel genus Entomospira genus novum within the order Spirochaetales.</title>
        <authorList>
            <person name="Grana-Miraglia L."/>
            <person name="Sikutova S."/>
            <person name="Fingerle V."/>
            <person name="Sing A."/>
            <person name="Castillo-Ramirez S."/>
            <person name="Margos G."/>
            <person name="Rudolf I."/>
        </authorList>
    </citation>
    <scope>NUCLEOTIDE SEQUENCE</scope>
    <source>
        <strain evidence="1">BR208</strain>
    </source>
</reference>
<organism evidence="1 2">
    <name type="scientific">Entomospira nematocerorum</name>
    <dbReference type="NCBI Taxonomy" id="2719987"/>
    <lineage>
        <taxon>Bacteria</taxon>
        <taxon>Pseudomonadati</taxon>
        <taxon>Spirochaetota</taxon>
        <taxon>Spirochaetia</taxon>
        <taxon>Spirochaetales</taxon>
        <taxon>Spirochaetaceae</taxon>
        <taxon>Entomospira</taxon>
    </lineage>
</organism>
<protein>
    <submittedName>
        <fullName evidence="1">Uncharacterized protein</fullName>
    </submittedName>
</protein>
<dbReference type="EMBL" id="JAATLK010000004">
    <property type="protein sequence ID" value="NIZ47750.1"/>
    <property type="molecule type" value="Genomic_DNA"/>
</dbReference>
<name>A0A968GDD3_9SPIO</name>
<sequence length="303" mass="36160">MSKVRSIMEELMTVKGLDWPAILKKRYNIRHAEVLAGWFLWYGYQEEVAIGFDDSLSYDRNLALFTNIIDKKMEIPKAISALTLNMADENDRNLNNLYTHFFLNQEVLNKINQFITEWKTSESFLNQRWYLCYAGVRNHLVREKTFIEGYAHDLHTASEHITNYLMGESAMDAWMNYEERDFTWDLSNFMTNLFYEEYELSAWSKKERMDVLKGRFNARFYASHDLAQLNRRQKDVVLFDLAKQLEIPLDKKEPYGSAYHLTYEKDPVKHAEITRSYYTTMNRVVNPKAYVNFLMRHGYHEHV</sequence>
<dbReference type="AlphaFoldDB" id="A0A968GDD3"/>
<evidence type="ECO:0000313" key="2">
    <source>
        <dbReference type="Proteomes" id="UP000752013"/>
    </source>
</evidence>
<evidence type="ECO:0000313" key="1">
    <source>
        <dbReference type="EMBL" id="NIZ47750.1"/>
    </source>
</evidence>
<proteinExistence type="predicted"/>
<dbReference type="Proteomes" id="UP000752013">
    <property type="component" value="Unassembled WGS sequence"/>
</dbReference>
<dbReference type="RefSeq" id="WP_167704489.1">
    <property type="nucleotide sequence ID" value="NZ_CP118171.1"/>
</dbReference>
<gene>
    <name evidence="1" type="ORF">HCT46_07470</name>
</gene>
<comment type="caution">
    <text evidence="1">The sequence shown here is derived from an EMBL/GenBank/DDBJ whole genome shotgun (WGS) entry which is preliminary data.</text>
</comment>
<keyword evidence="2" id="KW-1185">Reference proteome</keyword>
<accession>A0A968GDD3</accession>